<reference evidence="2 3" key="1">
    <citation type="submission" date="2015-07" db="EMBL/GenBank/DDBJ databases">
        <title>Comparative genomics of the Sigatoka disease complex on banana suggests a link between parallel evolutionary changes in Pseudocercospora fijiensis and Pseudocercospora eumusae and increased virulence on the banana host.</title>
        <authorList>
            <person name="Chang T.-C."/>
            <person name="Salvucci A."/>
            <person name="Crous P.W."/>
            <person name="Stergiopoulos I."/>
        </authorList>
    </citation>
    <scope>NUCLEOTIDE SEQUENCE [LARGE SCALE GENOMIC DNA]</scope>
    <source>
        <strain evidence="2 3">CBS 114824</strain>
    </source>
</reference>
<keyword evidence="3" id="KW-1185">Reference proteome</keyword>
<dbReference type="AlphaFoldDB" id="A0A139HUX1"/>
<dbReference type="Proteomes" id="UP000070133">
    <property type="component" value="Unassembled WGS sequence"/>
</dbReference>
<name>A0A139HUX1_9PEZI</name>
<organism evidence="2 3">
    <name type="scientific">Pseudocercospora eumusae</name>
    <dbReference type="NCBI Taxonomy" id="321146"/>
    <lineage>
        <taxon>Eukaryota</taxon>
        <taxon>Fungi</taxon>
        <taxon>Dikarya</taxon>
        <taxon>Ascomycota</taxon>
        <taxon>Pezizomycotina</taxon>
        <taxon>Dothideomycetes</taxon>
        <taxon>Dothideomycetidae</taxon>
        <taxon>Mycosphaerellales</taxon>
        <taxon>Mycosphaerellaceae</taxon>
        <taxon>Pseudocercospora</taxon>
    </lineage>
</organism>
<sequence>MYLATALTWIAVAAALPSPAELGTRPSKFYTLFAKRDGDSGHGAPLHSIRNGSHPEILLVTGHKHSSDSAQVSWIPTSAGPRLALDHNVTTYGLFAFDQPAAAGRTNPVRAIQGYSQGGWWQSPDGDVVSHSLSGANEFFLCKAELDDQKGHDHDEEMLSYGMDQANGRAPKHCKSVQLHLVPR</sequence>
<evidence type="ECO:0000313" key="3">
    <source>
        <dbReference type="Proteomes" id="UP000070133"/>
    </source>
</evidence>
<proteinExistence type="predicted"/>
<evidence type="ECO:0000313" key="2">
    <source>
        <dbReference type="EMBL" id="KXT06209.1"/>
    </source>
</evidence>
<dbReference type="EMBL" id="LFZN01000008">
    <property type="protein sequence ID" value="KXT06209.1"/>
    <property type="molecule type" value="Genomic_DNA"/>
</dbReference>
<gene>
    <name evidence="2" type="ORF">AC578_1369</name>
</gene>
<keyword evidence="1" id="KW-0732">Signal</keyword>
<protein>
    <recommendedName>
        <fullName evidence="4">Cellobiose dehydrogenase cytochrome domain-containing protein</fullName>
    </recommendedName>
</protein>
<feature type="chain" id="PRO_5013198494" description="Cellobiose dehydrogenase cytochrome domain-containing protein" evidence="1">
    <location>
        <begin position="16"/>
        <end position="184"/>
    </location>
</feature>
<feature type="signal peptide" evidence="1">
    <location>
        <begin position="1"/>
        <end position="15"/>
    </location>
</feature>
<evidence type="ECO:0000256" key="1">
    <source>
        <dbReference type="SAM" id="SignalP"/>
    </source>
</evidence>
<accession>A0A139HUX1</accession>
<dbReference type="OrthoDB" id="10370795at2759"/>
<evidence type="ECO:0008006" key="4">
    <source>
        <dbReference type="Google" id="ProtNLM"/>
    </source>
</evidence>
<comment type="caution">
    <text evidence="2">The sequence shown here is derived from an EMBL/GenBank/DDBJ whole genome shotgun (WGS) entry which is preliminary data.</text>
</comment>